<dbReference type="PANTHER" id="PTHR40590">
    <property type="entry name" value="CYTOPLASMIC PROTEIN-RELATED"/>
    <property type="match status" value="1"/>
</dbReference>
<dbReference type="Proteomes" id="UP000471435">
    <property type="component" value="Unassembled WGS sequence"/>
</dbReference>
<dbReference type="InterPro" id="IPR002816">
    <property type="entry name" value="TraB/PrgY/GumN_fam"/>
</dbReference>
<reference evidence="1 2" key="1">
    <citation type="submission" date="2019-12" db="EMBL/GenBank/DDBJ databases">
        <title>Genomic-based taxomic classification of the family Erythrobacteraceae.</title>
        <authorList>
            <person name="Xu L."/>
        </authorList>
    </citation>
    <scope>NUCLEOTIDE SEQUENCE [LARGE SCALE GENOMIC DNA]</scope>
    <source>
        <strain evidence="1 2">SW-109</strain>
    </source>
</reference>
<dbReference type="RefSeq" id="WP_160729887.1">
    <property type="nucleotide sequence ID" value="NZ_WTYP01000001.1"/>
</dbReference>
<dbReference type="PANTHER" id="PTHR40590:SF1">
    <property type="entry name" value="CYTOPLASMIC PROTEIN"/>
    <property type="match status" value="1"/>
</dbReference>
<evidence type="ECO:0000313" key="2">
    <source>
        <dbReference type="Proteomes" id="UP000471435"/>
    </source>
</evidence>
<comment type="caution">
    <text evidence="1">The sequence shown here is derived from an EMBL/GenBank/DDBJ whole genome shotgun (WGS) entry which is preliminary data.</text>
</comment>
<organism evidence="1 2">
    <name type="scientific">Pontixanthobacter luteolus</name>
    <dbReference type="NCBI Taxonomy" id="295089"/>
    <lineage>
        <taxon>Bacteria</taxon>
        <taxon>Pseudomonadati</taxon>
        <taxon>Pseudomonadota</taxon>
        <taxon>Alphaproteobacteria</taxon>
        <taxon>Sphingomonadales</taxon>
        <taxon>Erythrobacteraceae</taxon>
        <taxon>Pontixanthobacter</taxon>
    </lineage>
</organism>
<proteinExistence type="predicted"/>
<dbReference type="EMBL" id="WTYP01000001">
    <property type="protein sequence ID" value="MXP46681.1"/>
    <property type="molecule type" value="Genomic_DNA"/>
</dbReference>
<keyword evidence="2" id="KW-1185">Reference proteome</keyword>
<dbReference type="PROSITE" id="PS51257">
    <property type="entry name" value="PROKAR_LIPOPROTEIN"/>
    <property type="match status" value="1"/>
</dbReference>
<gene>
    <name evidence="1" type="ORF">GRI43_04630</name>
</gene>
<dbReference type="Pfam" id="PF01963">
    <property type="entry name" value="TraB_PrgY_gumN"/>
    <property type="match status" value="1"/>
</dbReference>
<dbReference type="CDD" id="cd14789">
    <property type="entry name" value="Tiki"/>
    <property type="match status" value="1"/>
</dbReference>
<protein>
    <submittedName>
        <fullName evidence="1">TraB/GumN family protein</fullName>
    </submittedName>
</protein>
<dbReference type="AlphaFoldDB" id="A0A6I4V0B0"/>
<sequence length="306" mass="33018">MIGRSIVLRLYQRLKTNKRTAALVFLPILLASCSQRDDGLEPADASPALWLVENGEGETEGWLFGTIHALPDDVRWQTPALRDALRQSVAIALEISADDQARLPEIFGTLAATPGLPPLHERVDPARRAALQELLDDANYRSSDFTATETWAAALTLASASSSGEYANGVDRALSGQVGRHLILEGAANQLSIFDSLPEADQRDLLQAIIDDHSAAASDDEIDLVTAWLAGDMEGIALETNQGMLADPELRAALLVNRNRDWADKVDGWMQQEGPITVAAGAAHMAGPDGLPTLLRDKGYAVRRVQ</sequence>
<name>A0A6I4V0B0_9SPHN</name>
<dbReference type="InterPro" id="IPR047111">
    <property type="entry name" value="YbaP-like"/>
</dbReference>
<dbReference type="OrthoDB" id="9806326at2"/>
<accession>A0A6I4V0B0</accession>
<evidence type="ECO:0000313" key="1">
    <source>
        <dbReference type="EMBL" id="MXP46681.1"/>
    </source>
</evidence>